<protein>
    <submittedName>
        <fullName evidence="13">CRISPR-associated helicase Cas3</fullName>
    </submittedName>
</protein>
<dbReference type="GO" id="GO:0004518">
    <property type="term" value="F:nuclease activity"/>
    <property type="evidence" value="ECO:0007669"/>
    <property type="project" value="UniProtKB-KW"/>
</dbReference>
<dbReference type="AlphaFoldDB" id="A0A094ZLT1"/>
<evidence type="ECO:0000259" key="12">
    <source>
        <dbReference type="PROSITE" id="PS51643"/>
    </source>
</evidence>
<keyword evidence="3" id="KW-0540">Nuclease</keyword>
<dbReference type="Proteomes" id="UP000029448">
    <property type="component" value="Unassembled WGS sequence"/>
</dbReference>
<dbReference type="InterPro" id="IPR052511">
    <property type="entry name" value="ATP-dep_Helicase"/>
</dbReference>
<dbReference type="GO" id="GO:0016887">
    <property type="term" value="F:ATP hydrolysis activity"/>
    <property type="evidence" value="ECO:0007669"/>
    <property type="project" value="TreeGrafter"/>
</dbReference>
<evidence type="ECO:0000256" key="2">
    <source>
        <dbReference type="ARBA" id="ARBA00009046"/>
    </source>
</evidence>
<dbReference type="Pfam" id="PF00270">
    <property type="entry name" value="DEAD"/>
    <property type="match status" value="1"/>
</dbReference>
<keyword evidence="14" id="KW-1185">Reference proteome</keyword>
<dbReference type="GO" id="GO:0003677">
    <property type="term" value="F:DNA binding"/>
    <property type="evidence" value="ECO:0007669"/>
    <property type="project" value="TreeGrafter"/>
</dbReference>
<evidence type="ECO:0000256" key="1">
    <source>
        <dbReference type="ARBA" id="ARBA00006847"/>
    </source>
</evidence>
<comment type="similarity">
    <text evidence="1">In the N-terminal section; belongs to the CRISPR-associated nuclease Cas3-HD family.</text>
</comment>
<dbReference type="SUPFAM" id="SSF52540">
    <property type="entry name" value="P-loop containing nucleoside triphosphate hydrolases"/>
    <property type="match status" value="1"/>
</dbReference>
<dbReference type="PROSITE" id="PS51192">
    <property type="entry name" value="HELICASE_ATP_BIND_1"/>
    <property type="match status" value="1"/>
</dbReference>
<proteinExistence type="inferred from homology"/>
<dbReference type="NCBIfam" id="TIGR01596">
    <property type="entry name" value="cas3_HD"/>
    <property type="match status" value="1"/>
</dbReference>
<dbReference type="PROSITE" id="PS51643">
    <property type="entry name" value="HD_CAS3"/>
    <property type="match status" value="1"/>
</dbReference>
<dbReference type="PATRIC" id="fig|104102.7.peg.1695"/>
<dbReference type="RefSeq" id="WP_035379895.1">
    <property type="nucleotide sequence ID" value="NZ_JACAOJ010000007.1"/>
</dbReference>
<evidence type="ECO:0000259" key="11">
    <source>
        <dbReference type="PROSITE" id="PS51192"/>
    </source>
</evidence>
<evidence type="ECO:0000256" key="6">
    <source>
        <dbReference type="ARBA" id="ARBA00022801"/>
    </source>
</evidence>
<organism evidence="13 14">
    <name type="scientific">Acetobacter tropicalis</name>
    <dbReference type="NCBI Taxonomy" id="104102"/>
    <lineage>
        <taxon>Bacteria</taxon>
        <taxon>Pseudomonadati</taxon>
        <taxon>Pseudomonadota</taxon>
        <taxon>Alphaproteobacteria</taxon>
        <taxon>Acetobacterales</taxon>
        <taxon>Acetobacteraceae</taxon>
        <taxon>Acetobacter</taxon>
    </lineage>
</organism>
<feature type="region of interest" description="Disordered" evidence="10">
    <location>
        <begin position="312"/>
        <end position="334"/>
    </location>
</feature>
<evidence type="ECO:0000313" key="14">
    <source>
        <dbReference type="Proteomes" id="UP000029448"/>
    </source>
</evidence>
<dbReference type="NCBIfam" id="TIGR01587">
    <property type="entry name" value="cas3_core"/>
    <property type="match status" value="1"/>
</dbReference>
<evidence type="ECO:0000256" key="10">
    <source>
        <dbReference type="SAM" id="MobiDB-lite"/>
    </source>
</evidence>
<feature type="domain" description="HD Cas3-type" evidence="12">
    <location>
        <begin position="13"/>
        <end position="185"/>
    </location>
</feature>
<dbReference type="InterPro" id="IPR011545">
    <property type="entry name" value="DEAD/DEAH_box_helicase_dom"/>
</dbReference>
<dbReference type="PANTHER" id="PTHR47962:SF5">
    <property type="entry name" value="ATP-DEPENDENT HELICASE LHR-RELATED"/>
    <property type="match status" value="1"/>
</dbReference>
<evidence type="ECO:0000256" key="8">
    <source>
        <dbReference type="ARBA" id="ARBA00022840"/>
    </source>
</evidence>
<evidence type="ECO:0000256" key="4">
    <source>
        <dbReference type="ARBA" id="ARBA00022723"/>
    </source>
</evidence>
<dbReference type="InterPro" id="IPR006474">
    <property type="entry name" value="Helicase_Cas3_CRISPR-ass_core"/>
</dbReference>
<sequence length="799" mass="89387">MVLYAHSLPAPADKARWEPLREHLECVAQRGALFAQPFGLAMLARAAGLLHDIGKASAAYQAYISSEVSQKGPDHSTAGAREAVTLYGQQLGRLLAFVIAGHHAGLANAVKGRYEDGPSALLARLDKEHYPLECYEQWKTLALSLPERKQLLPGNSLKEKSDYPGFYQYFLTRMLFSCLVDADFLETERFYAQAEGLPPPARGGELSARHVEAIRAYMASRRKTDTPLNIMRAEILDHAIKKAEEKPGLFTLTVPTGGGKTLTSLSFALEHALRHGLRRVIYVIPYTSIIEQTAQVFREALSLPDDILEHHSNFDWDGPGPNSENDSEHEGRDGLDKLRRDAENWDAPIIVTTTVQFFESLFSARTSRSRKVHNIANSVIVLDEVQTLPLPLLRPCMAVLEELANQYKTSVVLCTATQSALRKCDDALPPQREGAPRQGFAIDGQRELAPHPEHLYTQLKRVQVEWNQTPVTDEEIARQFEQCEQMLCIVNTRAHAQELYAHIGQMPGARHLTTLMCPMHRRKILAEVREDLKAGRPVRLVSTSLIEAGVDVDFPEVWRAAAGLSSIAQAAGRCNREGRMKGLGRTVVFEALDPAFQTLSEPTEPPALPKLRMLRSMIPFWEATRAVLRRGLDPLSLEAVHAYFQELYYNKGYQALDAATLPNGRGRSTSFSILPDIAETVGSFTFSFATISAAFRMIDTALEPIIIQWDETARTLISELEYADYPPAGALRKLQHYTVPVPQKVRMQFVADGLCRVLRQEQYGDRFVVLEADNNSLYSMETGLELKDPSYRTEESNIW</sequence>
<dbReference type="GO" id="GO:0004386">
    <property type="term" value="F:helicase activity"/>
    <property type="evidence" value="ECO:0007669"/>
    <property type="project" value="UniProtKB-KW"/>
</dbReference>
<keyword evidence="4" id="KW-0479">Metal-binding</keyword>
<reference evidence="13 14" key="1">
    <citation type="submission" date="2014-06" db="EMBL/GenBank/DDBJ databases">
        <title>Functional and comparative genomic analyses of the Drosophila gut microbiota identify candidate symbiosis factors.</title>
        <authorList>
            <person name="Newell P.D."/>
            <person name="Chaston J.M."/>
            <person name="Douglas A.E."/>
        </authorList>
    </citation>
    <scope>NUCLEOTIDE SEQUENCE [LARGE SCALE GENOMIC DNA]</scope>
    <source>
        <strain evidence="13 14">DmCS_006</strain>
    </source>
</reference>
<dbReference type="Pfam" id="PF22590">
    <property type="entry name" value="Cas3-like_C_2"/>
    <property type="match status" value="1"/>
</dbReference>
<keyword evidence="6" id="KW-0378">Hydrolase</keyword>
<dbReference type="InterPro" id="IPR054712">
    <property type="entry name" value="Cas3-like_dom"/>
</dbReference>
<evidence type="ECO:0000256" key="7">
    <source>
        <dbReference type="ARBA" id="ARBA00022806"/>
    </source>
</evidence>
<dbReference type="STRING" id="104102.AtDm6_1716"/>
<name>A0A094ZLT1_9PROT</name>
<evidence type="ECO:0000256" key="5">
    <source>
        <dbReference type="ARBA" id="ARBA00022741"/>
    </source>
</evidence>
<dbReference type="SMART" id="SM00487">
    <property type="entry name" value="DEXDc"/>
    <property type="match status" value="1"/>
</dbReference>
<evidence type="ECO:0000313" key="13">
    <source>
        <dbReference type="EMBL" id="KGB23281.1"/>
    </source>
</evidence>
<dbReference type="Gene3D" id="3.40.50.300">
    <property type="entry name" value="P-loop containing nucleotide triphosphate hydrolases"/>
    <property type="match status" value="2"/>
</dbReference>
<dbReference type="CDD" id="cd17930">
    <property type="entry name" value="DEXHc_cas3"/>
    <property type="match status" value="1"/>
</dbReference>
<dbReference type="PANTHER" id="PTHR47962">
    <property type="entry name" value="ATP-DEPENDENT HELICASE LHR-RELATED-RELATED"/>
    <property type="match status" value="1"/>
</dbReference>
<dbReference type="CDD" id="cd09641">
    <property type="entry name" value="Cas3''_I"/>
    <property type="match status" value="1"/>
</dbReference>
<feature type="domain" description="Helicase ATP-binding" evidence="11">
    <location>
        <begin position="241"/>
        <end position="419"/>
    </location>
</feature>
<keyword evidence="8" id="KW-0067">ATP-binding</keyword>
<keyword evidence="5" id="KW-0547">Nucleotide-binding</keyword>
<dbReference type="GO" id="GO:0046872">
    <property type="term" value="F:metal ion binding"/>
    <property type="evidence" value="ECO:0007669"/>
    <property type="project" value="UniProtKB-KW"/>
</dbReference>
<keyword evidence="7" id="KW-0347">Helicase</keyword>
<dbReference type="EMBL" id="JOKM01000062">
    <property type="protein sequence ID" value="KGB23281.1"/>
    <property type="molecule type" value="Genomic_DNA"/>
</dbReference>
<dbReference type="InterPro" id="IPR006483">
    <property type="entry name" value="CRISPR-assoc_Cas3_HD"/>
</dbReference>
<comment type="similarity">
    <text evidence="2">In the central section; belongs to the CRISPR-associated helicase Cas3 family.</text>
</comment>
<gene>
    <name evidence="13" type="ORF">AtDm6_1716</name>
</gene>
<evidence type="ECO:0000256" key="3">
    <source>
        <dbReference type="ARBA" id="ARBA00022722"/>
    </source>
</evidence>
<dbReference type="InterPro" id="IPR014001">
    <property type="entry name" value="Helicase_ATP-bd"/>
</dbReference>
<dbReference type="GO" id="GO:0051607">
    <property type="term" value="P:defense response to virus"/>
    <property type="evidence" value="ECO:0007669"/>
    <property type="project" value="UniProtKB-KW"/>
</dbReference>
<dbReference type="GO" id="GO:0005524">
    <property type="term" value="F:ATP binding"/>
    <property type="evidence" value="ECO:0007669"/>
    <property type="project" value="UniProtKB-KW"/>
</dbReference>
<keyword evidence="9" id="KW-0051">Antiviral defense</keyword>
<accession>A0A094ZLT1</accession>
<dbReference type="InterPro" id="IPR027417">
    <property type="entry name" value="P-loop_NTPase"/>
</dbReference>
<evidence type="ECO:0000256" key="9">
    <source>
        <dbReference type="ARBA" id="ARBA00023118"/>
    </source>
</evidence>
<dbReference type="GeneID" id="89477596"/>
<dbReference type="SUPFAM" id="SSF109604">
    <property type="entry name" value="HD-domain/PDEase-like"/>
    <property type="match status" value="1"/>
</dbReference>
<comment type="caution">
    <text evidence="13">The sequence shown here is derived from an EMBL/GenBank/DDBJ whole genome shotgun (WGS) entry which is preliminary data.</text>
</comment>
<dbReference type="InterPro" id="IPR038257">
    <property type="entry name" value="CRISPR-assoc_Cas3_HD_sf"/>
</dbReference>
<dbReference type="Gene3D" id="1.10.3210.30">
    <property type="match status" value="1"/>
</dbReference>